<dbReference type="PANTHER" id="PTHR31749">
    <property type="entry name" value="KINETOCHORE-ASSOCIATED PROTEIN NSL1 HOMOLOG"/>
    <property type="match status" value="1"/>
</dbReference>
<keyword evidence="2" id="KW-1185">Reference proteome</keyword>
<dbReference type="InterPro" id="IPR013950">
    <property type="entry name" value="Mis14/Nsl1"/>
</dbReference>
<proteinExistence type="predicted"/>
<evidence type="ECO:0000313" key="1">
    <source>
        <dbReference type="EMBL" id="KAI2652148.1"/>
    </source>
</evidence>
<dbReference type="Proteomes" id="UP000830375">
    <property type="component" value="Unassembled WGS sequence"/>
</dbReference>
<name>A0ABQ8LNB1_LABRO</name>
<protein>
    <submittedName>
        <fullName evidence="1">Spermatogenesis-associated protein 45</fullName>
    </submittedName>
</protein>
<dbReference type="Pfam" id="PF08641">
    <property type="entry name" value="Mis14"/>
    <property type="match status" value="1"/>
</dbReference>
<accession>A0ABQ8LNB1</accession>
<reference evidence="1 2" key="1">
    <citation type="submission" date="2022-01" db="EMBL/GenBank/DDBJ databases">
        <title>A high-quality chromosome-level genome assembly of rohu carp, Labeo rohita.</title>
        <authorList>
            <person name="Arick M.A. II"/>
            <person name="Hsu C.-Y."/>
            <person name="Magbanua Z."/>
            <person name="Pechanova O."/>
            <person name="Grover C."/>
            <person name="Miller E."/>
            <person name="Thrash A."/>
            <person name="Ezzel L."/>
            <person name="Alam S."/>
            <person name="Benzie J."/>
            <person name="Hamilton M."/>
            <person name="Karsi A."/>
            <person name="Lawrence M.L."/>
            <person name="Peterson D.G."/>
        </authorList>
    </citation>
    <scope>NUCLEOTIDE SEQUENCE [LARGE SCALE GENOMIC DNA]</scope>
    <source>
        <strain evidence="2">BAU-BD-2019</strain>
        <tissue evidence="1">Blood</tissue>
    </source>
</reference>
<organism evidence="1 2">
    <name type="scientific">Labeo rohita</name>
    <name type="common">Indian major carp</name>
    <name type="synonym">Cyprinus rohita</name>
    <dbReference type="NCBI Taxonomy" id="84645"/>
    <lineage>
        <taxon>Eukaryota</taxon>
        <taxon>Metazoa</taxon>
        <taxon>Chordata</taxon>
        <taxon>Craniata</taxon>
        <taxon>Vertebrata</taxon>
        <taxon>Euteleostomi</taxon>
        <taxon>Actinopterygii</taxon>
        <taxon>Neopterygii</taxon>
        <taxon>Teleostei</taxon>
        <taxon>Ostariophysi</taxon>
        <taxon>Cypriniformes</taxon>
        <taxon>Cyprinidae</taxon>
        <taxon>Labeoninae</taxon>
        <taxon>Labeonini</taxon>
        <taxon>Labeo</taxon>
    </lineage>
</organism>
<comment type="caution">
    <text evidence="1">The sequence shown here is derived from an EMBL/GenBank/DDBJ whole genome shotgun (WGS) entry which is preliminary data.</text>
</comment>
<dbReference type="EMBL" id="JACTAM010000020">
    <property type="protein sequence ID" value="KAI2652148.1"/>
    <property type="molecule type" value="Genomic_DNA"/>
</dbReference>
<evidence type="ECO:0000313" key="2">
    <source>
        <dbReference type="Proteomes" id="UP000830375"/>
    </source>
</evidence>
<dbReference type="PANTHER" id="PTHR31749:SF3">
    <property type="entry name" value="KINETOCHORE-ASSOCIATED PROTEIN NSL1 HOMOLOG"/>
    <property type="match status" value="1"/>
</dbReference>
<gene>
    <name evidence="1" type="ORF">H4Q32_014995</name>
</gene>
<sequence length="344" mass="39150">MSKSKQDQLYELNLQRESWCRVETTSRFWNLPERKHFRRHLQNTCDFSALQTARPEQRLTKAYLFSSQKYIISILEKTMKAFSSSVRLASLRYDCVEGGTFLPPKCFSQAAVMEEGCENGADFRVNVKSKKHIREQLEKYKDLFKKLLDGQCHISEEDKAKLLQEMVVNFEFTVQENLVIGGLSWDEASEDYCEDNENTINDILDEKIVETACKRTSYPKQIRNHVGLYEQAVKPQDLKPDPAQDTVIKNVSAAAPAMFKQASTVMKSLKSLKQAAEGLRQVLDMQPSVESVEIYREVFGSSVGGVCPDLHHRLPSTIKRAASDSEYSADYVPAPKINPMTDAN</sequence>